<dbReference type="InterPro" id="IPR046965">
    <property type="entry name" value="Cyclin_A/B-like"/>
</dbReference>
<comment type="similarity">
    <text evidence="1">Belongs to the cyclin family. Cyclin AB subfamily.</text>
</comment>
<name>A0AAV1CHA2_OLDCO</name>
<dbReference type="SMART" id="SM00385">
    <property type="entry name" value="CYCLIN"/>
    <property type="match status" value="2"/>
</dbReference>
<protein>
    <submittedName>
        <fullName evidence="9">OLC1v1030157C1</fullName>
    </submittedName>
</protein>
<evidence type="ECO:0000259" key="7">
    <source>
        <dbReference type="SMART" id="SM00385"/>
    </source>
</evidence>
<dbReference type="SMART" id="SM01332">
    <property type="entry name" value="Cyclin_C"/>
    <property type="match status" value="1"/>
</dbReference>
<feature type="region of interest" description="Disordered" evidence="6">
    <location>
        <begin position="35"/>
        <end position="78"/>
    </location>
</feature>
<dbReference type="Pfam" id="PF02984">
    <property type="entry name" value="Cyclin_C"/>
    <property type="match status" value="1"/>
</dbReference>
<dbReference type="InterPro" id="IPR013763">
    <property type="entry name" value="Cyclin-like_dom"/>
</dbReference>
<evidence type="ECO:0000256" key="6">
    <source>
        <dbReference type="SAM" id="MobiDB-lite"/>
    </source>
</evidence>
<evidence type="ECO:0000313" key="10">
    <source>
        <dbReference type="Proteomes" id="UP001161247"/>
    </source>
</evidence>
<dbReference type="SUPFAM" id="SSF47954">
    <property type="entry name" value="Cyclin-like"/>
    <property type="match status" value="2"/>
</dbReference>
<keyword evidence="10" id="KW-1185">Reference proteome</keyword>
<feature type="domain" description="Cyclin-like" evidence="7">
    <location>
        <begin position="365"/>
        <end position="453"/>
    </location>
</feature>
<dbReference type="AlphaFoldDB" id="A0AAV1CHA2"/>
<evidence type="ECO:0000256" key="5">
    <source>
        <dbReference type="RuleBase" id="RU000383"/>
    </source>
</evidence>
<evidence type="ECO:0000256" key="1">
    <source>
        <dbReference type="ARBA" id="ARBA00006955"/>
    </source>
</evidence>
<evidence type="ECO:0000256" key="2">
    <source>
        <dbReference type="ARBA" id="ARBA00022618"/>
    </source>
</evidence>
<dbReference type="InterPro" id="IPR039361">
    <property type="entry name" value="Cyclin"/>
</dbReference>
<organism evidence="9 10">
    <name type="scientific">Oldenlandia corymbosa var. corymbosa</name>
    <dbReference type="NCBI Taxonomy" id="529605"/>
    <lineage>
        <taxon>Eukaryota</taxon>
        <taxon>Viridiplantae</taxon>
        <taxon>Streptophyta</taxon>
        <taxon>Embryophyta</taxon>
        <taxon>Tracheophyta</taxon>
        <taxon>Spermatophyta</taxon>
        <taxon>Magnoliopsida</taxon>
        <taxon>eudicotyledons</taxon>
        <taxon>Gunneridae</taxon>
        <taxon>Pentapetalae</taxon>
        <taxon>asterids</taxon>
        <taxon>lamiids</taxon>
        <taxon>Gentianales</taxon>
        <taxon>Rubiaceae</taxon>
        <taxon>Rubioideae</taxon>
        <taxon>Spermacoceae</taxon>
        <taxon>Hedyotis-Oldenlandia complex</taxon>
        <taxon>Oldenlandia</taxon>
    </lineage>
</organism>
<evidence type="ECO:0000313" key="9">
    <source>
        <dbReference type="EMBL" id="CAI9094418.1"/>
    </source>
</evidence>
<feature type="domain" description="Cyclin C-terminal" evidence="8">
    <location>
        <begin position="361"/>
        <end position="484"/>
    </location>
</feature>
<dbReference type="GO" id="GO:0016538">
    <property type="term" value="F:cyclin-dependent protein serine/threonine kinase regulator activity"/>
    <property type="evidence" value="ECO:0007669"/>
    <property type="project" value="InterPro"/>
</dbReference>
<reference evidence="9" key="1">
    <citation type="submission" date="2023-03" db="EMBL/GenBank/DDBJ databases">
        <authorList>
            <person name="Julca I."/>
        </authorList>
    </citation>
    <scope>NUCLEOTIDE SEQUENCE</scope>
</reference>
<dbReference type="Gene3D" id="1.10.472.10">
    <property type="entry name" value="Cyclin-like"/>
    <property type="match status" value="2"/>
</dbReference>
<gene>
    <name evidence="9" type="ORF">OLC1_LOCUS5584</name>
</gene>
<dbReference type="GO" id="GO:0044772">
    <property type="term" value="P:mitotic cell cycle phase transition"/>
    <property type="evidence" value="ECO:0007669"/>
    <property type="project" value="InterPro"/>
</dbReference>
<feature type="region of interest" description="Disordered" evidence="6">
    <location>
        <begin position="1"/>
        <end position="23"/>
    </location>
</feature>
<evidence type="ECO:0000256" key="3">
    <source>
        <dbReference type="ARBA" id="ARBA00023127"/>
    </source>
</evidence>
<dbReference type="EMBL" id="OX459119">
    <property type="protein sequence ID" value="CAI9094418.1"/>
    <property type="molecule type" value="Genomic_DNA"/>
</dbReference>
<keyword evidence="2" id="KW-0132">Cell division</keyword>
<accession>A0AAV1CHA2</accession>
<dbReference type="Pfam" id="PF00134">
    <property type="entry name" value="Cyclin_N"/>
    <property type="match status" value="1"/>
</dbReference>
<proteinExistence type="inferred from homology"/>
<evidence type="ECO:0000256" key="4">
    <source>
        <dbReference type="ARBA" id="ARBA00023306"/>
    </source>
</evidence>
<dbReference type="InterPro" id="IPR004367">
    <property type="entry name" value="Cyclin_C-dom"/>
</dbReference>
<dbReference type="CDD" id="cd20506">
    <property type="entry name" value="CYCLIN_AtCycA-like_rpt2"/>
    <property type="match status" value="1"/>
</dbReference>
<dbReference type="PANTHER" id="PTHR10177">
    <property type="entry name" value="CYCLINS"/>
    <property type="match status" value="1"/>
</dbReference>
<dbReference type="Proteomes" id="UP001161247">
    <property type="component" value="Chromosome 2"/>
</dbReference>
<dbReference type="InterPro" id="IPR036915">
    <property type="entry name" value="Cyclin-like_sf"/>
</dbReference>
<evidence type="ECO:0000259" key="8">
    <source>
        <dbReference type="SMART" id="SM01332"/>
    </source>
</evidence>
<sequence length="498" mass="56864">MQQRKCRANLSKENKHSKLGESTMRITRARAKELIQSGGLPPLHPSSKQDERQVLRPTSKRAASEENEAANNSVAGRQRKKRAVLGDVTNIICKTSYTNCIDVPKVQVAKPAKQDKKGSARRKEKVVPAVIGKKPNDKEEKGMNNVAFVKSKEDLHTFENPKVHKLRETVNTKECGEETLMPMKQKSKYVGLRRHQQEGSKSCQEEGSDDYSFIDIDGKTKDPLMCGLYAPDIYRTMSAIELGRRPSADYMVKLQKDITHSMRSILIDWLVEVSEEYRLVPDTLYLTVNLIDRFLAGNYLEKQKLQLLGVTCMLIASKYEEICAPRVEEFCFITDNTYAKDEVVVMENKVLNYLEFQLSVPTTKKFLRRFIQAAQASYKVPSVQLEFLANYLAELTLLEYSFVKYLPSIVAASAVFLARWTLDQSDHPWTPTLEHYTSYKSHQLETTVLELRDLQLNTAGCRLNAIREKYRHSKFHSVATLSSPNLGQELFIQEPLDQ</sequence>
<dbReference type="InterPro" id="IPR006671">
    <property type="entry name" value="Cyclin_N"/>
</dbReference>
<feature type="domain" description="Cyclin-like" evidence="7">
    <location>
        <begin position="268"/>
        <end position="352"/>
    </location>
</feature>
<dbReference type="PIRSF" id="PIRSF001771">
    <property type="entry name" value="Cyclin_A_B_D_E"/>
    <property type="match status" value="1"/>
</dbReference>
<dbReference type="InterPro" id="IPR048258">
    <property type="entry name" value="Cyclins_cyclin-box"/>
</dbReference>
<keyword evidence="4" id="KW-0131">Cell cycle</keyword>
<dbReference type="PROSITE" id="PS00292">
    <property type="entry name" value="CYCLINS"/>
    <property type="match status" value="1"/>
</dbReference>
<feature type="compositionally biased region" description="Basic and acidic residues" evidence="6">
    <location>
        <begin position="10"/>
        <end position="19"/>
    </location>
</feature>
<dbReference type="GO" id="GO:0051301">
    <property type="term" value="P:cell division"/>
    <property type="evidence" value="ECO:0007669"/>
    <property type="project" value="UniProtKB-KW"/>
</dbReference>
<dbReference type="CDD" id="cd20562">
    <property type="entry name" value="CYCLIN_AtCycA_like_rpt1"/>
    <property type="match status" value="1"/>
</dbReference>
<keyword evidence="3 5" id="KW-0195">Cyclin</keyword>
<dbReference type="FunFam" id="1.10.472.10:FF:000013">
    <property type="entry name" value="Cyclin A1"/>
    <property type="match status" value="1"/>
</dbReference>
<dbReference type="FunFam" id="1.10.472.10:FF:000167">
    <property type="entry name" value="Mitotic cyclin 6"/>
    <property type="match status" value="1"/>
</dbReference>